<dbReference type="AlphaFoldDB" id="A0A146K876"/>
<dbReference type="GO" id="GO:0005634">
    <property type="term" value="C:nucleus"/>
    <property type="evidence" value="ECO:0007669"/>
    <property type="project" value="TreeGrafter"/>
</dbReference>
<evidence type="ECO:0000256" key="3">
    <source>
        <dbReference type="ARBA" id="ARBA00022833"/>
    </source>
</evidence>
<evidence type="ECO:0000256" key="1">
    <source>
        <dbReference type="ARBA" id="ARBA00022723"/>
    </source>
</evidence>
<feature type="domain" description="CTCHY-type" evidence="6">
    <location>
        <begin position="231"/>
        <end position="296"/>
    </location>
</feature>
<accession>A0A146K876</accession>
<keyword evidence="1" id="KW-0479">Metal-binding</keyword>
<feature type="non-terminal residue" evidence="7">
    <location>
        <position position="1"/>
    </location>
</feature>
<organism evidence="7">
    <name type="scientific">Trepomonas sp. PC1</name>
    <dbReference type="NCBI Taxonomy" id="1076344"/>
    <lineage>
        <taxon>Eukaryota</taxon>
        <taxon>Metamonada</taxon>
        <taxon>Diplomonadida</taxon>
        <taxon>Hexamitidae</taxon>
        <taxon>Hexamitinae</taxon>
        <taxon>Trepomonas</taxon>
    </lineage>
</organism>
<dbReference type="InterPro" id="IPR037274">
    <property type="entry name" value="Znf_CHY_sf"/>
</dbReference>
<evidence type="ECO:0000313" key="7">
    <source>
        <dbReference type="EMBL" id="JAP93062.1"/>
    </source>
</evidence>
<dbReference type="PROSITE" id="PS51266">
    <property type="entry name" value="ZF_CHY"/>
    <property type="match status" value="1"/>
</dbReference>
<evidence type="ECO:0000259" key="6">
    <source>
        <dbReference type="PROSITE" id="PS51270"/>
    </source>
</evidence>
<dbReference type="PANTHER" id="PTHR21319">
    <property type="entry name" value="RING FINGER AND CHY ZINC FINGER DOMAIN-CONTAINING PROTEIN 1"/>
    <property type="match status" value="1"/>
</dbReference>
<gene>
    <name evidence="7" type="ORF">TPC1_14787</name>
</gene>
<dbReference type="SUPFAM" id="SSF161219">
    <property type="entry name" value="CHY zinc finger-like"/>
    <property type="match status" value="1"/>
</dbReference>
<dbReference type="SUPFAM" id="SSF57850">
    <property type="entry name" value="RING/U-box"/>
    <property type="match status" value="1"/>
</dbReference>
<evidence type="ECO:0000256" key="4">
    <source>
        <dbReference type="PROSITE-ProRule" id="PRU00601"/>
    </source>
</evidence>
<keyword evidence="3" id="KW-0862">Zinc</keyword>
<keyword evidence="2 4" id="KW-0863">Zinc-finger</keyword>
<dbReference type="GO" id="GO:0061630">
    <property type="term" value="F:ubiquitin protein ligase activity"/>
    <property type="evidence" value="ECO:0007669"/>
    <property type="project" value="TreeGrafter"/>
</dbReference>
<dbReference type="InterPro" id="IPR008913">
    <property type="entry name" value="Znf_CHY"/>
</dbReference>
<reference evidence="7" key="1">
    <citation type="submission" date="2015-07" db="EMBL/GenBank/DDBJ databases">
        <title>Adaptation to a free-living lifestyle via gene acquisitions in the diplomonad Trepomonas sp. PC1.</title>
        <authorList>
            <person name="Xu F."/>
            <person name="Jerlstrom-Hultqvist J."/>
            <person name="Kolisko M."/>
            <person name="Simpson A.G.B."/>
            <person name="Roger A.J."/>
            <person name="Svard S.G."/>
            <person name="Andersson J.O."/>
        </authorList>
    </citation>
    <scope>NUCLEOTIDE SEQUENCE</scope>
    <source>
        <strain evidence="7">PC1</strain>
    </source>
</reference>
<dbReference type="InterPro" id="IPR017921">
    <property type="entry name" value="Znf_CTCHY"/>
</dbReference>
<dbReference type="EMBL" id="GDID01003544">
    <property type="protein sequence ID" value="JAP93062.1"/>
    <property type="molecule type" value="Transcribed_RNA"/>
</dbReference>
<protein>
    <submittedName>
        <fullName evidence="7">CHY zinc finger domain-containing protein</fullName>
    </submittedName>
</protein>
<dbReference type="PROSITE" id="PS51270">
    <property type="entry name" value="ZF_CTCHY"/>
    <property type="match status" value="1"/>
</dbReference>
<dbReference type="GO" id="GO:0016567">
    <property type="term" value="P:protein ubiquitination"/>
    <property type="evidence" value="ECO:0007669"/>
    <property type="project" value="TreeGrafter"/>
</dbReference>
<dbReference type="GO" id="GO:0006511">
    <property type="term" value="P:ubiquitin-dependent protein catabolic process"/>
    <property type="evidence" value="ECO:0007669"/>
    <property type="project" value="TreeGrafter"/>
</dbReference>
<evidence type="ECO:0000256" key="2">
    <source>
        <dbReference type="ARBA" id="ARBA00022771"/>
    </source>
</evidence>
<name>A0A146K876_9EUKA</name>
<dbReference type="GO" id="GO:0008270">
    <property type="term" value="F:zinc ion binding"/>
    <property type="evidence" value="ECO:0007669"/>
    <property type="project" value="UniProtKB-KW"/>
</dbReference>
<evidence type="ECO:0000259" key="5">
    <source>
        <dbReference type="PROSITE" id="PS51266"/>
    </source>
</evidence>
<dbReference type="Pfam" id="PF05495">
    <property type="entry name" value="zf-CHY"/>
    <property type="match status" value="1"/>
</dbReference>
<dbReference type="PANTHER" id="PTHR21319:SF53">
    <property type="entry name" value="RING FINGER AND CHY ZINC FINGER DOMAIN-CONTAINING PROTEIN 1"/>
    <property type="match status" value="1"/>
</dbReference>
<sequence>PTKTHLLTLNIFKLRDLNKGFEPENREVLVQLAHSSQSESMMKTLNQQIEKCDPLMPLRLYDFHKTYYENQYEANDELKKLYTSTGIPRHLMKNDISKLSPVELAKQYENNSTQIHVFAQQLKMNQDPDAKYFNFVGEEFVDYNVRREHERVEPYLYQFFTVSEVNGCEHYYRDAYPICHVCDKVYPCRFCHDDEVFDHRMDRTKFTKMYCLFCKQVGKIGKFCEHCERKVSEICCEHCNTLCQIKSDVKPAYHCEGCQLCRVGLQKYSKHCFQCNSCYDVKNGDHTCLEPDVLCLVCQSNLSETITPEFALKCNSKHRIHAACFDQMLSNGTFTCPLDHKVILDDDQYAMLRGKMFHIYKHTPIEYITDEQPLTIKKSKCYDCGKLSYDFFGHEIQQICHSCFGVNCMDLGEVFIPAIKLLQGTPCTQVEFEAQRDKIDEQIDVEDDVVKYLTMFRYLNPDLVPPINKGGNEYIMRLLRQMMEMQQLQQNQGNQ</sequence>
<proteinExistence type="predicted"/>
<feature type="domain" description="CHY-type" evidence="5">
    <location>
        <begin position="161"/>
        <end position="229"/>
    </location>
</feature>